<evidence type="ECO:0000313" key="9">
    <source>
        <dbReference type="EMBL" id="KLK94120.1"/>
    </source>
</evidence>
<keyword evidence="10" id="KW-1185">Reference proteome</keyword>
<keyword evidence="4 8" id="KW-1003">Cell membrane</keyword>
<proteinExistence type="inferred from homology"/>
<dbReference type="EMBL" id="LCYG01000016">
    <property type="protein sequence ID" value="KLK94120.1"/>
    <property type="molecule type" value="Genomic_DNA"/>
</dbReference>
<dbReference type="PANTHER" id="PTHR30269">
    <property type="entry name" value="TRANSMEMBRANE PROTEIN YFCA"/>
    <property type="match status" value="1"/>
</dbReference>
<dbReference type="InterPro" id="IPR052017">
    <property type="entry name" value="TSUP"/>
</dbReference>
<evidence type="ECO:0000313" key="10">
    <source>
        <dbReference type="Proteomes" id="UP000035489"/>
    </source>
</evidence>
<gene>
    <name evidence="9" type="ORF">AA309_06660</name>
</gene>
<evidence type="ECO:0000256" key="4">
    <source>
        <dbReference type="ARBA" id="ARBA00022475"/>
    </source>
</evidence>
<keyword evidence="3" id="KW-0813">Transport</keyword>
<dbReference type="PATRIC" id="fig|1225564.3.peg.1813"/>
<organism evidence="9 10">
    <name type="scientific">Microvirga vignae</name>
    <dbReference type="NCBI Taxonomy" id="1225564"/>
    <lineage>
        <taxon>Bacteria</taxon>
        <taxon>Pseudomonadati</taxon>
        <taxon>Pseudomonadota</taxon>
        <taxon>Alphaproteobacteria</taxon>
        <taxon>Hyphomicrobiales</taxon>
        <taxon>Methylobacteriaceae</taxon>
        <taxon>Microvirga</taxon>
    </lineage>
</organism>
<keyword evidence="5 8" id="KW-0812">Transmembrane</keyword>
<feature type="transmembrane region" description="Helical" evidence="8">
    <location>
        <begin position="104"/>
        <end position="125"/>
    </location>
</feature>
<feature type="transmembrane region" description="Helical" evidence="8">
    <location>
        <begin position="184"/>
        <end position="205"/>
    </location>
</feature>
<accession>A0A0H1RFZ0</accession>
<comment type="caution">
    <text evidence="9">The sequence shown here is derived from an EMBL/GenBank/DDBJ whole genome shotgun (WGS) entry which is preliminary data.</text>
</comment>
<reference evidence="9 10" key="1">
    <citation type="submission" date="2015-05" db="EMBL/GenBank/DDBJ databases">
        <title>Draft genome sequence of Microvirga vignae strain BR3299, a novel nitrogen fixing bacteria isolated from Brazil semi-aired region.</title>
        <authorList>
            <person name="Zilli J.E."/>
            <person name="Passos S.R."/>
            <person name="Leite J."/>
            <person name="Baldani J.I."/>
            <person name="Xavier G.R."/>
            <person name="Rumjaneck N.G."/>
            <person name="Simoes-Araujo J.L."/>
        </authorList>
    </citation>
    <scope>NUCLEOTIDE SEQUENCE [LARGE SCALE GENOMIC DNA]</scope>
    <source>
        <strain evidence="9 10">BR3299</strain>
    </source>
</reference>
<evidence type="ECO:0000256" key="1">
    <source>
        <dbReference type="ARBA" id="ARBA00004651"/>
    </source>
</evidence>
<dbReference type="InterPro" id="IPR002781">
    <property type="entry name" value="TM_pro_TauE-like"/>
</dbReference>
<name>A0A0H1RFZ0_9HYPH</name>
<feature type="transmembrane region" description="Helical" evidence="8">
    <location>
        <begin position="145"/>
        <end position="172"/>
    </location>
</feature>
<dbReference type="PANTHER" id="PTHR30269:SF0">
    <property type="entry name" value="MEMBRANE TRANSPORTER PROTEIN YFCA-RELATED"/>
    <property type="match status" value="1"/>
</dbReference>
<evidence type="ECO:0000256" key="7">
    <source>
        <dbReference type="ARBA" id="ARBA00023136"/>
    </source>
</evidence>
<comment type="subcellular location">
    <subcellularLocation>
        <location evidence="1 8">Cell membrane</location>
        <topology evidence="1 8">Multi-pass membrane protein</topology>
    </subcellularLocation>
</comment>
<protein>
    <recommendedName>
        <fullName evidence="8">Probable membrane transporter protein</fullName>
    </recommendedName>
</protein>
<sequence>MELTTAALLAASGLAAGLVNAIAGGGTFFTFSALVAAGLPPVVANATSAVAVTPANLSSAWAYRRELAANARRFAALGVVSLIGGLGGAYILTVTNNAAFRQLVPWLLLFATLLFAASPRIVALARRIGKSEGKHPSTRAWAAGLAFQTLVAVYGGFFGAGMGIVMLAALAITEGDDFHLINSAKHLCSTLIQLVAVILFIAAGLVSWPETLIVGAASVIGGYLGVVFGRRLPASVIRWLVIAVGAVLTLYFFIG</sequence>
<evidence type="ECO:0000256" key="3">
    <source>
        <dbReference type="ARBA" id="ARBA00022448"/>
    </source>
</evidence>
<feature type="transmembrane region" description="Helical" evidence="8">
    <location>
        <begin position="236"/>
        <end position="254"/>
    </location>
</feature>
<keyword evidence="7 8" id="KW-0472">Membrane</keyword>
<dbReference type="RefSeq" id="WP_047188161.1">
    <property type="nucleotide sequence ID" value="NZ_LCYG01000016.1"/>
</dbReference>
<evidence type="ECO:0000256" key="5">
    <source>
        <dbReference type="ARBA" id="ARBA00022692"/>
    </source>
</evidence>
<dbReference type="OrthoDB" id="9807082at2"/>
<dbReference type="Proteomes" id="UP000035489">
    <property type="component" value="Unassembled WGS sequence"/>
</dbReference>
<evidence type="ECO:0000256" key="8">
    <source>
        <dbReference type="RuleBase" id="RU363041"/>
    </source>
</evidence>
<dbReference type="Pfam" id="PF01925">
    <property type="entry name" value="TauE"/>
    <property type="match status" value="1"/>
</dbReference>
<keyword evidence="6 8" id="KW-1133">Transmembrane helix</keyword>
<feature type="transmembrane region" description="Helical" evidence="8">
    <location>
        <begin position="74"/>
        <end position="92"/>
    </location>
</feature>
<feature type="transmembrane region" description="Helical" evidence="8">
    <location>
        <begin position="31"/>
        <end position="53"/>
    </location>
</feature>
<dbReference type="AlphaFoldDB" id="A0A0H1RFZ0"/>
<evidence type="ECO:0000256" key="2">
    <source>
        <dbReference type="ARBA" id="ARBA00009142"/>
    </source>
</evidence>
<comment type="similarity">
    <text evidence="2 8">Belongs to the 4-toluene sulfonate uptake permease (TSUP) (TC 2.A.102) family.</text>
</comment>
<evidence type="ECO:0000256" key="6">
    <source>
        <dbReference type="ARBA" id="ARBA00022989"/>
    </source>
</evidence>
<dbReference type="GO" id="GO:0005886">
    <property type="term" value="C:plasma membrane"/>
    <property type="evidence" value="ECO:0007669"/>
    <property type="project" value="UniProtKB-SubCell"/>
</dbReference>